<dbReference type="Gene3D" id="3.40.50.150">
    <property type="entry name" value="Vaccinia Virus protein VP39"/>
    <property type="match status" value="1"/>
</dbReference>
<dbReference type="GO" id="GO:0008168">
    <property type="term" value="F:methyltransferase activity"/>
    <property type="evidence" value="ECO:0007669"/>
    <property type="project" value="UniProtKB-KW"/>
</dbReference>
<proteinExistence type="predicted"/>
<comment type="caution">
    <text evidence="1">The sequence shown here is derived from an EMBL/GenBank/DDBJ whole genome shotgun (WGS) entry which is preliminary data.</text>
</comment>
<keyword evidence="1" id="KW-0489">Methyltransferase</keyword>
<name>A0A9X2J9T4_9GAMM</name>
<reference evidence="1" key="1">
    <citation type="journal article" date="2022" name="Arch. Microbiol.">
        <title>Microbulbifer okhotskensis sp. nov., isolated from a deep bottom sediment of the Okhotsk Sea.</title>
        <authorList>
            <person name="Romanenko L."/>
            <person name="Kurilenko V."/>
            <person name="Otstavnykh N."/>
            <person name="Velansky P."/>
            <person name="Isaeva M."/>
            <person name="Mikhailov V."/>
        </authorList>
    </citation>
    <scope>NUCLEOTIDE SEQUENCE</scope>
    <source>
        <strain evidence="1">OS29</strain>
    </source>
</reference>
<dbReference type="InterPro" id="IPR029063">
    <property type="entry name" value="SAM-dependent_MTases_sf"/>
</dbReference>
<evidence type="ECO:0000313" key="2">
    <source>
        <dbReference type="Proteomes" id="UP001139028"/>
    </source>
</evidence>
<dbReference type="GO" id="GO:0032259">
    <property type="term" value="P:methylation"/>
    <property type="evidence" value="ECO:0007669"/>
    <property type="project" value="UniProtKB-KW"/>
</dbReference>
<gene>
    <name evidence="1" type="ORF">MO867_21785</name>
</gene>
<dbReference type="Proteomes" id="UP001139028">
    <property type="component" value="Unassembled WGS sequence"/>
</dbReference>
<dbReference type="AlphaFoldDB" id="A0A9X2J9T4"/>
<sequence>MLKNYSLETLGAKSCIDNSWPLMVNALDSIPKKKFYSTMDYGAADGGTSMELWGRVFQKLEGKSIYHIANDLPSGDLPMLSENLNQLRSKFENLVVFIQPSSFYMHVAPQASLNIGLAATTMHWLSKIPEVQHFGQFHTAIAP</sequence>
<keyword evidence="2" id="KW-1185">Reference proteome</keyword>
<dbReference type="RefSeq" id="WP_252473068.1">
    <property type="nucleotide sequence ID" value="NZ_JALBWM010000256.1"/>
</dbReference>
<dbReference type="EMBL" id="JALBWM010000256">
    <property type="protein sequence ID" value="MCO1336961.1"/>
    <property type="molecule type" value="Genomic_DNA"/>
</dbReference>
<accession>A0A9X2J9T4</accession>
<dbReference type="SUPFAM" id="SSF53335">
    <property type="entry name" value="S-adenosyl-L-methionine-dependent methyltransferases"/>
    <property type="match status" value="1"/>
</dbReference>
<protein>
    <submittedName>
        <fullName evidence="1">Class I SAM-dependent methyltransferase</fullName>
    </submittedName>
</protein>
<keyword evidence="1" id="KW-0808">Transferase</keyword>
<evidence type="ECO:0000313" key="1">
    <source>
        <dbReference type="EMBL" id="MCO1336961.1"/>
    </source>
</evidence>
<dbReference type="InterPro" id="IPR005299">
    <property type="entry name" value="MeTrfase_7"/>
</dbReference>
<dbReference type="Pfam" id="PF03492">
    <property type="entry name" value="Methyltransf_7"/>
    <property type="match status" value="1"/>
</dbReference>
<organism evidence="1 2">
    <name type="scientific">Microbulbifer okhotskensis</name>
    <dbReference type="NCBI Taxonomy" id="2926617"/>
    <lineage>
        <taxon>Bacteria</taxon>
        <taxon>Pseudomonadati</taxon>
        <taxon>Pseudomonadota</taxon>
        <taxon>Gammaproteobacteria</taxon>
        <taxon>Cellvibrionales</taxon>
        <taxon>Microbulbiferaceae</taxon>
        <taxon>Microbulbifer</taxon>
    </lineage>
</organism>